<evidence type="ECO:0000259" key="2">
    <source>
        <dbReference type="PROSITE" id="PS50943"/>
    </source>
</evidence>
<dbReference type="EMBL" id="JAERRH010000010">
    <property type="protein sequence ID" value="MBL1108034.1"/>
    <property type="molecule type" value="Genomic_DNA"/>
</dbReference>
<evidence type="ECO:0000313" key="3">
    <source>
        <dbReference type="EMBL" id="MBL1108034.1"/>
    </source>
</evidence>
<dbReference type="SUPFAM" id="SSF47413">
    <property type="entry name" value="lambda repressor-like DNA-binding domains"/>
    <property type="match status" value="1"/>
</dbReference>
<evidence type="ECO:0000313" key="4">
    <source>
        <dbReference type="Proteomes" id="UP000621386"/>
    </source>
</evidence>
<feature type="region of interest" description="Disordered" evidence="1">
    <location>
        <begin position="1"/>
        <end position="31"/>
    </location>
</feature>
<gene>
    <name evidence="3" type="ORF">JK361_26175</name>
</gene>
<sequence length="149" mass="16134">MWMPDPSCVNSHQHHPGEQGPAEDQAPTGEDLAALLTRVLEEAGMTQKDLAEKAGVSYPTLNSWIKRTRGTSRVAPETLRSIASAVSASGVKLTPREVFAAAGRPVPGPTDAEREARLLKLYRQLPEDKQRDLVRYAEAALKLSHASPG</sequence>
<reference evidence="3 4" key="1">
    <citation type="submission" date="2021-01" db="EMBL/GenBank/DDBJ databases">
        <title>WGS of actinomycetes isolated from Thailand.</title>
        <authorList>
            <person name="Thawai C."/>
        </authorList>
    </citation>
    <scope>NUCLEOTIDE SEQUENCE [LARGE SCALE GENOMIC DNA]</scope>
    <source>
        <strain evidence="3 4">CH5-8</strain>
    </source>
</reference>
<evidence type="ECO:0000256" key="1">
    <source>
        <dbReference type="SAM" id="MobiDB-lite"/>
    </source>
</evidence>
<dbReference type="Gene3D" id="1.10.260.40">
    <property type="entry name" value="lambda repressor-like DNA-binding domains"/>
    <property type="match status" value="1"/>
</dbReference>
<organism evidence="3 4">
    <name type="scientific">Streptomyces musisoli</name>
    <dbReference type="NCBI Taxonomy" id="2802280"/>
    <lineage>
        <taxon>Bacteria</taxon>
        <taxon>Bacillati</taxon>
        <taxon>Actinomycetota</taxon>
        <taxon>Actinomycetes</taxon>
        <taxon>Kitasatosporales</taxon>
        <taxon>Streptomycetaceae</taxon>
        <taxon>Streptomyces</taxon>
    </lineage>
</organism>
<dbReference type="PROSITE" id="PS50943">
    <property type="entry name" value="HTH_CROC1"/>
    <property type="match status" value="1"/>
</dbReference>
<keyword evidence="4" id="KW-1185">Reference proteome</keyword>
<accession>A0ABS1P6P4</accession>
<dbReference type="InterPro" id="IPR010982">
    <property type="entry name" value="Lambda_DNA-bd_dom_sf"/>
</dbReference>
<comment type="caution">
    <text evidence="3">The sequence shown here is derived from an EMBL/GenBank/DDBJ whole genome shotgun (WGS) entry which is preliminary data.</text>
</comment>
<name>A0ABS1P6P4_9ACTN</name>
<dbReference type="SMART" id="SM00530">
    <property type="entry name" value="HTH_XRE"/>
    <property type="match status" value="1"/>
</dbReference>
<dbReference type="CDD" id="cd00093">
    <property type="entry name" value="HTH_XRE"/>
    <property type="match status" value="1"/>
</dbReference>
<feature type="domain" description="HTH cro/C1-type" evidence="2">
    <location>
        <begin position="36"/>
        <end position="64"/>
    </location>
</feature>
<protein>
    <submittedName>
        <fullName evidence="3">Helix-turn-helix domain-containing protein</fullName>
    </submittedName>
</protein>
<proteinExistence type="predicted"/>
<dbReference type="Pfam" id="PF01381">
    <property type="entry name" value="HTH_3"/>
    <property type="match status" value="1"/>
</dbReference>
<dbReference type="Proteomes" id="UP000621386">
    <property type="component" value="Unassembled WGS sequence"/>
</dbReference>
<dbReference type="InterPro" id="IPR001387">
    <property type="entry name" value="Cro/C1-type_HTH"/>
</dbReference>